<evidence type="ECO:0000259" key="11">
    <source>
        <dbReference type="PROSITE" id="PS51645"/>
    </source>
</evidence>
<keyword evidence="13" id="KW-1185">Reference proteome</keyword>
<dbReference type="InterPro" id="IPR036155">
    <property type="entry name" value="Crypto/Photolyase_N_sf"/>
</dbReference>
<dbReference type="Pfam" id="PF03441">
    <property type="entry name" value="FAD_binding_7"/>
    <property type="match status" value="1"/>
</dbReference>
<evidence type="ECO:0000313" key="13">
    <source>
        <dbReference type="Proteomes" id="UP000480684"/>
    </source>
</evidence>
<keyword evidence="4 8" id="KW-0285">Flavoprotein</keyword>
<evidence type="ECO:0000256" key="9">
    <source>
        <dbReference type="PIRSR" id="PIRSR602081-2"/>
    </source>
</evidence>
<dbReference type="InterPro" id="IPR018394">
    <property type="entry name" value="DNA_photolyase_1_CS_C"/>
</dbReference>
<dbReference type="Gene3D" id="1.25.40.80">
    <property type="match status" value="1"/>
</dbReference>
<evidence type="ECO:0000256" key="7">
    <source>
        <dbReference type="ARBA" id="ARBA00033999"/>
    </source>
</evidence>
<reference evidence="12 13" key="1">
    <citation type="submission" date="2020-02" db="EMBL/GenBank/DDBJ databases">
        <authorList>
            <person name="Dziuba M."/>
            <person name="Kuznetsov B."/>
            <person name="Mardanov A."/>
            <person name="Ravin N."/>
            <person name="Grouzdev D."/>
        </authorList>
    </citation>
    <scope>NUCLEOTIDE SEQUENCE [LARGE SCALE GENOMIC DNA]</scope>
    <source>
        <strain evidence="12 13">SpK</strain>
    </source>
</reference>
<comment type="cofactor">
    <cofactor evidence="8">
        <name>FAD</name>
        <dbReference type="ChEBI" id="CHEBI:57692"/>
    </cofactor>
    <text evidence="8">Binds 1 FAD per subunit.</text>
</comment>
<dbReference type="InterPro" id="IPR005101">
    <property type="entry name" value="Cryptochr/Photolyase_FAD-bd"/>
</dbReference>
<dbReference type="GO" id="GO:0003677">
    <property type="term" value="F:DNA binding"/>
    <property type="evidence" value="ECO:0007669"/>
    <property type="project" value="TreeGrafter"/>
</dbReference>
<evidence type="ECO:0000256" key="10">
    <source>
        <dbReference type="RuleBase" id="RU004182"/>
    </source>
</evidence>
<evidence type="ECO:0000256" key="3">
    <source>
        <dbReference type="ARBA" id="ARBA00014046"/>
    </source>
</evidence>
<dbReference type="InterPro" id="IPR014729">
    <property type="entry name" value="Rossmann-like_a/b/a_fold"/>
</dbReference>
<dbReference type="FunFam" id="1.10.579.10:FF:000003">
    <property type="entry name" value="Deoxyribodipyrimidine photo-lyase"/>
    <property type="match status" value="1"/>
</dbReference>
<dbReference type="AlphaFoldDB" id="A0A7C9UZC6"/>
<dbReference type="PRINTS" id="PR00147">
    <property type="entry name" value="DNAPHOTLYASE"/>
</dbReference>
<dbReference type="PROSITE" id="PS00394">
    <property type="entry name" value="DNA_PHOTOLYASES_1_1"/>
    <property type="match status" value="1"/>
</dbReference>
<dbReference type="SUPFAM" id="SSF48173">
    <property type="entry name" value="Cryptochrome/photolyase FAD-binding domain"/>
    <property type="match status" value="1"/>
</dbReference>
<gene>
    <name evidence="12" type="ORF">G4223_09960</name>
</gene>
<dbReference type="GO" id="GO:0009416">
    <property type="term" value="P:response to light stimulus"/>
    <property type="evidence" value="ECO:0007669"/>
    <property type="project" value="TreeGrafter"/>
</dbReference>
<dbReference type="InterPro" id="IPR036134">
    <property type="entry name" value="Crypto/Photolyase_FAD-like_sf"/>
</dbReference>
<dbReference type="Pfam" id="PF00875">
    <property type="entry name" value="DNA_photolyase"/>
    <property type="match status" value="1"/>
</dbReference>
<keyword evidence="5 8" id="KW-0274">FAD</keyword>
<dbReference type="SUPFAM" id="SSF52425">
    <property type="entry name" value="Cryptochrome/photolyase, N-terminal domain"/>
    <property type="match status" value="1"/>
</dbReference>
<dbReference type="InterPro" id="IPR002081">
    <property type="entry name" value="Cryptochrome/DNA_photolyase_1"/>
</dbReference>
<feature type="binding site" evidence="8">
    <location>
        <position position="263"/>
    </location>
    <ligand>
        <name>FAD</name>
        <dbReference type="ChEBI" id="CHEBI:57692"/>
    </ligand>
</feature>
<dbReference type="PROSITE" id="PS51645">
    <property type="entry name" value="PHR_CRY_ALPHA_BETA"/>
    <property type="match status" value="1"/>
</dbReference>
<feature type="site" description="Electron transfer via tryptophanyl radical" evidence="9">
    <location>
        <position position="350"/>
    </location>
</feature>
<comment type="cofactor">
    <cofactor evidence="1">
        <name>(6R)-5,10-methylene-5,6,7,8-tetrahydrofolate</name>
        <dbReference type="ChEBI" id="CHEBI:15636"/>
    </cofactor>
</comment>
<feature type="site" description="Electron transfer via tryptophanyl radical" evidence="9">
    <location>
        <position position="373"/>
    </location>
</feature>
<evidence type="ECO:0000256" key="8">
    <source>
        <dbReference type="PIRSR" id="PIRSR602081-1"/>
    </source>
</evidence>
<proteinExistence type="inferred from homology"/>
<comment type="caution">
    <text evidence="12">The sequence shown here is derived from an EMBL/GenBank/DDBJ whole genome shotgun (WGS) entry which is preliminary data.</text>
</comment>
<evidence type="ECO:0000256" key="5">
    <source>
        <dbReference type="ARBA" id="ARBA00022827"/>
    </source>
</evidence>
<dbReference type="GO" id="GO:0003904">
    <property type="term" value="F:deoxyribodipyrimidine photo-lyase activity"/>
    <property type="evidence" value="ECO:0007669"/>
    <property type="project" value="UniProtKB-EC"/>
</dbReference>
<dbReference type="InterPro" id="IPR006050">
    <property type="entry name" value="DNA_photolyase_N"/>
</dbReference>
<dbReference type="RefSeq" id="WP_163678698.1">
    <property type="nucleotide sequence ID" value="NZ_JAAIYP010000037.1"/>
</dbReference>
<dbReference type="EC" id="4.1.99.3" evidence="2"/>
<dbReference type="Gene3D" id="3.40.50.620">
    <property type="entry name" value="HUPs"/>
    <property type="match status" value="1"/>
</dbReference>
<keyword evidence="12" id="KW-0456">Lyase</keyword>
<evidence type="ECO:0000256" key="4">
    <source>
        <dbReference type="ARBA" id="ARBA00022630"/>
    </source>
</evidence>
<feature type="domain" description="Photolyase/cryptochrome alpha/beta" evidence="11">
    <location>
        <begin position="1"/>
        <end position="125"/>
    </location>
</feature>
<dbReference type="GO" id="GO:0071949">
    <property type="term" value="F:FAD binding"/>
    <property type="evidence" value="ECO:0007669"/>
    <property type="project" value="TreeGrafter"/>
</dbReference>
<organism evidence="12 13">
    <name type="scientific">Magnetospirillum aberrantis SpK</name>
    <dbReference type="NCBI Taxonomy" id="908842"/>
    <lineage>
        <taxon>Bacteria</taxon>
        <taxon>Pseudomonadati</taxon>
        <taxon>Pseudomonadota</taxon>
        <taxon>Alphaproteobacteria</taxon>
        <taxon>Rhodospirillales</taxon>
        <taxon>Rhodospirillaceae</taxon>
        <taxon>Magnetospirillum</taxon>
    </lineage>
</organism>
<feature type="binding site" evidence="8">
    <location>
        <position position="218"/>
    </location>
    <ligand>
        <name>FAD</name>
        <dbReference type="ChEBI" id="CHEBI:57692"/>
    </ligand>
</feature>
<comment type="similarity">
    <text evidence="10">Belongs to the DNA photolyase family.</text>
</comment>
<evidence type="ECO:0000256" key="6">
    <source>
        <dbReference type="ARBA" id="ARBA00022991"/>
    </source>
</evidence>
<dbReference type="PANTHER" id="PTHR11455">
    <property type="entry name" value="CRYPTOCHROME"/>
    <property type="match status" value="1"/>
</dbReference>
<evidence type="ECO:0000256" key="2">
    <source>
        <dbReference type="ARBA" id="ARBA00013149"/>
    </source>
</evidence>
<sequence length="461" mass="51256">MTVLVWLRQDLRLSDNPALAAAHGPVVLAFVLDGTGPWRPGAASRWWLHQSLAALTADVNARGGRVVLARGDALTEIPRLATTVGAQAVHWNRRWEPGEPEREAEMLRRLGEQGCQGRAFAADLLFEPGTVRTKTGGAFQVFTPFWRAALAAPPPARPLPAPQGFELPPSVPDSLPLDALELMPAKPWWRTMAETWQPGEAGAAKRLTNFLDTGLSTYETRRDRPDCNGTSCLSPHLAFGEISPRQIWHAVQTRPPSAGADCFLKELGWREFSHTLVAAFPKLQEQPLHPAFTAFPWSENRTAFNAWKQGCTGYPIVDAGMRQLWATGWMHNRVRMIVGSFLVKDLLVPWQWGERWFWDTLIDANVAANAASWQWVAGCGADAAPYFRVFNPVTQGEKFDPDGHYVRRWLPELAGLPDQYVHKPWAAPPLLRAGLKYPPPMVDHAAARQAALSAYDRIKGR</sequence>
<protein>
    <recommendedName>
        <fullName evidence="3">Deoxyribodipyrimidine photo-lyase</fullName>
        <ecNumber evidence="2">4.1.99.3</ecNumber>
    </recommendedName>
</protein>
<evidence type="ECO:0000313" key="12">
    <source>
        <dbReference type="EMBL" id="NFV80433.1"/>
    </source>
</evidence>
<dbReference type="GO" id="GO:0000719">
    <property type="term" value="P:photoreactive repair"/>
    <property type="evidence" value="ECO:0007669"/>
    <property type="project" value="UniProtKB-ARBA"/>
</dbReference>
<feature type="site" description="Electron transfer via tryptophanyl radical" evidence="9">
    <location>
        <position position="297"/>
    </location>
</feature>
<dbReference type="PANTHER" id="PTHR11455:SF9">
    <property type="entry name" value="CRYPTOCHROME CIRCADIAN CLOCK 5 ISOFORM X1"/>
    <property type="match status" value="1"/>
</dbReference>
<dbReference type="Proteomes" id="UP000480684">
    <property type="component" value="Unassembled WGS sequence"/>
</dbReference>
<keyword evidence="6 10" id="KW-0157">Chromophore</keyword>
<name>A0A7C9UZC6_9PROT</name>
<dbReference type="EMBL" id="JAAIYP010000037">
    <property type="protein sequence ID" value="NFV80433.1"/>
    <property type="molecule type" value="Genomic_DNA"/>
</dbReference>
<comment type="catalytic activity">
    <reaction evidence="7">
        <text>cyclobutadipyrimidine (in DNA) = 2 pyrimidine residues (in DNA).</text>
        <dbReference type="EC" id="4.1.99.3"/>
    </reaction>
</comment>
<evidence type="ECO:0000256" key="1">
    <source>
        <dbReference type="ARBA" id="ARBA00001932"/>
    </source>
</evidence>
<accession>A0A7C9UZC6</accession>
<dbReference type="Gene3D" id="1.10.579.10">
    <property type="entry name" value="DNA Cyclobutane Dipyrimidine Photolyase, subunit A, domain 3"/>
    <property type="match status" value="1"/>
</dbReference>
<feature type="binding site" evidence="8">
    <location>
        <begin position="230"/>
        <end position="234"/>
    </location>
    <ligand>
        <name>FAD</name>
        <dbReference type="ChEBI" id="CHEBI:57692"/>
    </ligand>
</feature>